<name>A0ABD0V1L5_DENTH</name>
<organism evidence="1 2">
    <name type="scientific">Dendrobium thyrsiflorum</name>
    <name type="common">Pinecone-like raceme dendrobium</name>
    <name type="synonym">Orchid</name>
    <dbReference type="NCBI Taxonomy" id="117978"/>
    <lineage>
        <taxon>Eukaryota</taxon>
        <taxon>Viridiplantae</taxon>
        <taxon>Streptophyta</taxon>
        <taxon>Embryophyta</taxon>
        <taxon>Tracheophyta</taxon>
        <taxon>Spermatophyta</taxon>
        <taxon>Magnoliopsida</taxon>
        <taxon>Liliopsida</taxon>
        <taxon>Asparagales</taxon>
        <taxon>Orchidaceae</taxon>
        <taxon>Epidendroideae</taxon>
        <taxon>Malaxideae</taxon>
        <taxon>Dendrobiinae</taxon>
        <taxon>Dendrobium</taxon>
    </lineage>
</organism>
<dbReference type="Proteomes" id="UP001552299">
    <property type="component" value="Unassembled WGS sequence"/>
</dbReference>
<keyword evidence="2" id="KW-1185">Reference proteome</keyword>
<proteinExistence type="predicted"/>
<comment type="caution">
    <text evidence="1">The sequence shown here is derived from an EMBL/GenBank/DDBJ whole genome shotgun (WGS) entry which is preliminary data.</text>
</comment>
<gene>
    <name evidence="1" type="ORF">M5K25_010866</name>
</gene>
<reference evidence="1 2" key="1">
    <citation type="journal article" date="2024" name="Plant Biotechnol. J.">
        <title>Dendrobium thyrsiflorum genome and its molecular insights into genes involved in important horticultural traits.</title>
        <authorList>
            <person name="Chen B."/>
            <person name="Wang J.Y."/>
            <person name="Zheng P.J."/>
            <person name="Li K.L."/>
            <person name="Liang Y.M."/>
            <person name="Chen X.F."/>
            <person name="Zhang C."/>
            <person name="Zhao X."/>
            <person name="He X."/>
            <person name="Zhang G.Q."/>
            <person name="Liu Z.J."/>
            <person name="Xu Q."/>
        </authorList>
    </citation>
    <scope>NUCLEOTIDE SEQUENCE [LARGE SCALE GENOMIC DNA]</scope>
    <source>
        <strain evidence="1">GZMU011</strain>
    </source>
</reference>
<evidence type="ECO:0000313" key="1">
    <source>
        <dbReference type="EMBL" id="KAL0918825.1"/>
    </source>
</evidence>
<accession>A0ABD0V1L5</accession>
<dbReference type="AlphaFoldDB" id="A0ABD0V1L5"/>
<dbReference type="EMBL" id="JANQDX010000009">
    <property type="protein sequence ID" value="KAL0918825.1"/>
    <property type="molecule type" value="Genomic_DNA"/>
</dbReference>
<protein>
    <submittedName>
        <fullName evidence="1">Uncharacterized protein</fullName>
    </submittedName>
</protein>
<sequence>MEKVFRFRPLSSIASYIVFLNVYGRTSDDRVVEERQLSAVEPEDYIPLEVGGDEDGVLLKAEETENFLGVSVSEDRLHSS</sequence>
<evidence type="ECO:0000313" key="2">
    <source>
        <dbReference type="Proteomes" id="UP001552299"/>
    </source>
</evidence>